<organism evidence="2 4">
    <name type="scientific">Azotobacter beijerinckii</name>
    <dbReference type="NCBI Taxonomy" id="170623"/>
    <lineage>
        <taxon>Bacteria</taxon>
        <taxon>Pseudomonadati</taxon>
        <taxon>Pseudomonadota</taxon>
        <taxon>Gammaproteobacteria</taxon>
        <taxon>Pseudomonadales</taxon>
        <taxon>Pseudomonadaceae</taxon>
        <taxon>Azotobacter</taxon>
    </lineage>
</organism>
<evidence type="ECO:0000313" key="2">
    <source>
        <dbReference type="EMBL" id="SEQ89826.1"/>
    </source>
</evidence>
<dbReference type="EMBL" id="FOFJ01000021">
    <property type="protein sequence ID" value="SEQ89826.1"/>
    <property type="molecule type" value="Genomic_DNA"/>
</dbReference>
<gene>
    <name evidence="1" type="ORF">SAMN04244572_03208</name>
    <name evidence="2" type="ORF">SAMN04244573_02473</name>
</gene>
<evidence type="ECO:0000313" key="3">
    <source>
        <dbReference type="Proteomes" id="UP000199250"/>
    </source>
</evidence>
<sequence length="45" mass="5322">MSRPTYCRTDNLLPEECQCFRCRDDHDDEPEEVLEDMAWSAVAED</sequence>
<accession>A0A1H9JSG1</accession>
<evidence type="ECO:0000313" key="1">
    <source>
        <dbReference type="EMBL" id="SEJ23382.1"/>
    </source>
</evidence>
<protein>
    <submittedName>
        <fullName evidence="2">Uncharacterized protein</fullName>
    </submittedName>
</protein>
<dbReference type="AlphaFoldDB" id="A0A1H9JSG1"/>
<proteinExistence type="predicted"/>
<reference evidence="3 4" key="1">
    <citation type="submission" date="2016-10" db="EMBL/GenBank/DDBJ databases">
        <authorList>
            <person name="de Groot N.N."/>
        </authorList>
    </citation>
    <scope>NUCLEOTIDE SEQUENCE [LARGE SCALE GENOMIC DNA]</scope>
    <source>
        <strain evidence="1 3">DSM 373</strain>
        <strain evidence="2 4">DSM 378</strain>
    </source>
</reference>
<dbReference type="EMBL" id="FNYQ01000064">
    <property type="protein sequence ID" value="SEJ23382.1"/>
    <property type="molecule type" value="Genomic_DNA"/>
</dbReference>
<evidence type="ECO:0000313" key="4">
    <source>
        <dbReference type="Proteomes" id="UP000199267"/>
    </source>
</evidence>
<dbReference type="Proteomes" id="UP000199250">
    <property type="component" value="Unassembled WGS sequence"/>
</dbReference>
<name>A0A1H9JSG1_9GAMM</name>
<dbReference type="Proteomes" id="UP000199267">
    <property type="component" value="Unassembled WGS sequence"/>
</dbReference>